<sequence>MRIQRCSWRRFKMQFETDDSRISRFMGTITSFQVATPLLASFTLEAAPVVKVPPCHEGKRWESNGSSLRYSQGHMHNFSQIGVTTHLCVPSCVLIQILTVDGSAEPFRFLRVGTIVGRDSGSLIYKASSVLLDRYSDLLPTGGMHEWYLKKDLAVWLEGVYFWSFLHCSFEGVLRCWFVKHVTIGNTNVLMIRLCLLVTSNVFAASLGSARIYCPVSATSEYMYCVQEQNKVVSKGILEKAKGICTTHGSLGVSLFGGCAVISDAYNSHNISHSMRSTSGMNHGMFKRNVGQGHQIVAESRRAESRRRMSGRGEVQVLPIFNIPKTMLQVYGHSVYCISVSFPCGCMQELFQGYYFCQEREDFFQRAKPYKGHPTILRMQKLAKELGVEYLNIPFLLFLCTCSYNSIAIIDADGADLGLYRKSHIPDGPGYQEIYFNPGDIGLRFSILNCKNWSCVVCNLLGSVVSGDSSSYGSPGCRNLKILDLILVITGSESWKGMPEPIWCLLCFYNDAMMPGVVEATSLAVNGQCLWRYVTRSNRLCSYVLRPDLCFSDKCLRTVITFEAERGYRNALCNNMRFKNFLFPRVSKSKHKIAEKLLVEADRYDAASITDRSKLLNEVCILLFMLHGTGKNAKTAQATKRYYQGQASLYLPACQCCYLMSDLVGGYLNPSQLEIPFSNEIPDIQKQGVSVLMGYYGLQDLIESESAQKESIMNLKDGMGDYEVSLACKQFPSILFSCSPPIELYDDGLLSSEICKEFLSSSVDTDVQLTVDESSTRAGLEIDEKAEESSTIAGSEIDEQAASAELILDKSISFIPRFTKRQFGQASTRWGGIVRIQGDEFWHMTKVLRLSTKDSTGDNVIAPIKKGHVVHLVGNVKGKERSLVELFNGKGGIIEGCIQSIDRTGLEVEVLEDPQIVLPQNSQWNVFAAFGTLKGGRADWLVEKMHENRVDRLERVILAAAEQCQRLHEMTESSYQNWWPFTYSVATPVFPALSSFRKESSGSIIIGPEGVLPVLRSGNASKYRSLWCRLRSGVPLPEAQRQSMLSFLRDILHHGKELLSCTILNNSFYEI</sequence>
<evidence type="ECO:0000313" key="1">
    <source>
        <dbReference type="EMBL" id="KAI8554767.1"/>
    </source>
</evidence>
<comment type="caution">
    <text evidence="1">The sequence shown here is derived from an EMBL/GenBank/DDBJ whole genome shotgun (WGS) entry which is preliminary data.</text>
</comment>
<name>A0ACC0NN16_RHOML</name>
<reference evidence="1" key="1">
    <citation type="submission" date="2022-02" db="EMBL/GenBank/DDBJ databases">
        <title>Plant Genome Project.</title>
        <authorList>
            <person name="Zhang R.-G."/>
        </authorList>
    </citation>
    <scope>NUCLEOTIDE SEQUENCE</scope>
    <source>
        <strain evidence="1">AT1</strain>
    </source>
</reference>
<organism evidence="1 2">
    <name type="scientific">Rhododendron molle</name>
    <name type="common">Chinese azalea</name>
    <name type="synonym">Azalea mollis</name>
    <dbReference type="NCBI Taxonomy" id="49168"/>
    <lineage>
        <taxon>Eukaryota</taxon>
        <taxon>Viridiplantae</taxon>
        <taxon>Streptophyta</taxon>
        <taxon>Embryophyta</taxon>
        <taxon>Tracheophyta</taxon>
        <taxon>Spermatophyta</taxon>
        <taxon>Magnoliopsida</taxon>
        <taxon>eudicotyledons</taxon>
        <taxon>Gunneridae</taxon>
        <taxon>Pentapetalae</taxon>
        <taxon>asterids</taxon>
        <taxon>Ericales</taxon>
        <taxon>Ericaceae</taxon>
        <taxon>Ericoideae</taxon>
        <taxon>Rhodoreae</taxon>
        <taxon>Rhododendron</taxon>
    </lineage>
</organism>
<evidence type="ECO:0000313" key="2">
    <source>
        <dbReference type="Proteomes" id="UP001062846"/>
    </source>
</evidence>
<dbReference type="Proteomes" id="UP001062846">
    <property type="component" value="Chromosome 5"/>
</dbReference>
<proteinExistence type="predicted"/>
<keyword evidence="2" id="KW-1185">Reference proteome</keyword>
<protein>
    <submittedName>
        <fullName evidence="1">Uncharacterized protein</fullName>
    </submittedName>
</protein>
<accession>A0ACC0NN16</accession>
<dbReference type="EMBL" id="CM046392">
    <property type="protein sequence ID" value="KAI8554767.1"/>
    <property type="molecule type" value="Genomic_DNA"/>
</dbReference>
<gene>
    <name evidence="1" type="ORF">RHMOL_Rhmol05G0122600</name>
</gene>